<name>A0ABD3LH10_EUCGL</name>
<evidence type="ECO:0008006" key="4">
    <source>
        <dbReference type="Google" id="ProtNLM"/>
    </source>
</evidence>
<feature type="compositionally biased region" description="Polar residues" evidence="1">
    <location>
        <begin position="424"/>
        <end position="436"/>
    </location>
</feature>
<dbReference type="PANTHER" id="PTHR47286">
    <property type="entry name" value="F3I6.9 PROTEIN"/>
    <property type="match status" value="1"/>
</dbReference>
<feature type="compositionally biased region" description="Basic and acidic residues" evidence="1">
    <location>
        <begin position="387"/>
        <end position="401"/>
    </location>
</feature>
<organism evidence="2 3">
    <name type="scientific">Eucalyptus globulus</name>
    <name type="common">Tasmanian blue gum</name>
    <dbReference type="NCBI Taxonomy" id="34317"/>
    <lineage>
        <taxon>Eukaryota</taxon>
        <taxon>Viridiplantae</taxon>
        <taxon>Streptophyta</taxon>
        <taxon>Embryophyta</taxon>
        <taxon>Tracheophyta</taxon>
        <taxon>Spermatophyta</taxon>
        <taxon>Magnoliopsida</taxon>
        <taxon>eudicotyledons</taxon>
        <taxon>Gunneridae</taxon>
        <taxon>Pentapetalae</taxon>
        <taxon>rosids</taxon>
        <taxon>malvids</taxon>
        <taxon>Myrtales</taxon>
        <taxon>Myrtaceae</taxon>
        <taxon>Myrtoideae</taxon>
        <taxon>Eucalypteae</taxon>
        <taxon>Eucalyptus</taxon>
    </lineage>
</organism>
<sequence length="518" mass="56682">MTPITLFDEIHSISMPVLMGETTAASNAALEASVSFGRFGGDSLSWERWSSFSPNKYMEEVEKCAAPGSVAMKRAYFEAHYKKIAAQKAELLDEEKKMMADSWPTGERNGDLNRDVDEATFEINTHEDQSHFGAIKQEMSLLAETNALYSEDPNEDDLITIECQSLLVVGEQVEPERNLEISDLGKPEEINLVKEVVEVLHNMERPEEHNFVKDVQEVVPSIGSQDDVMEVQPHCEIETKATPKYEVKSAKSSKPKLPQKISGISKEQSAVVHKSRPQSPVMKSPKVTTPRQLRRSASTTPIASSLRSSGKPGITPSSTKSKNLSTGEKKNAVPKALHMSIALGSTNSHPASPATRKSFIMERMGDKDIVKRAFKMFQNNNAGQKLSGEESEKVLSREGEPKASTPLIRQKENGGPLKAGSGAQKASQPASSSYGSRSDERAGKVAEVPLLMKKLKERSTAVDKGKPQSQAKLKEEKRAGHKNSRPSLTQRGTPTSGQPGHSKLTNGLKKVVNKAEAR</sequence>
<feature type="compositionally biased region" description="Polar residues" evidence="1">
    <location>
        <begin position="286"/>
        <end position="308"/>
    </location>
</feature>
<dbReference type="EMBL" id="JBJKBG010000002">
    <property type="protein sequence ID" value="KAL3751029.1"/>
    <property type="molecule type" value="Genomic_DNA"/>
</dbReference>
<feature type="compositionally biased region" description="Polar residues" evidence="1">
    <location>
        <begin position="485"/>
        <end position="505"/>
    </location>
</feature>
<comment type="caution">
    <text evidence="2">The sequence shown here is derived from an EMBL/GenBank/DDBJ whole genome shotgun (WGS) entry which is preliminary data.</text>
</comment>
<gene>
    <name evidence="2" type="ORF">ACJRO7_011928</name>
</gene>
<protein>
    <recommendedName>
        <fullName evidence="4">Protein WVD2-like 7</fullName>
    </recommendedName>
</protein>
<dbReference type="PANTHER" id="PTHR47286:SF2">
    <property type="entry name" value="F3I6.9 PROTEIN"/>
    <property type="match status" value="1"/>
</dbReference>
<dbReference type="Proteomes" id="UP001634007">
    <property type="component" value="Unassembled WGS sequence"/>
</dbReference>
<proteinExistence type="predicted"/>
<dbReference type="AlphaFoldDB" id="A0ABD3LH10"/>
<feature type="region of interest" description="Disordered" evidence="1">
    <location>
        <begin position="246"/>
        <end position="331"/>
    </location>
</feature>
<evidence type="ECO:0000313" key="2">
    <source>
        <dbReference type="EMBL" id="KAL3751029.1"/>
    </source>
</evidence>
<feature type="region of interest" description="Disordered" evidence="1">
    <location>
        <begin position="380"/>
        <end position="518"/>
    </location>
</feature>
<reference evidence="2 3" key="1">
    <citation type="submission" date="2024-11" db="EMBL/GenBank/DDBJ databases">
        <title>Chromosome-level genome assembly of Eucalyptus globulus Labill. provides insights into its genome evolution.</title>
        <authorList>
            <person name="Li X."/>
        </authorList>
    </citation>
    <scope>NUCLEOTIDE SEQUENCE [LARGE SCALE GENOMIC DNA]</scope>
    <source>
        <strain evidence="2">CL2024</strain>
        <tissue evidence="2">Fresh tender leaves</tissue>
    </source>
</reference>
<feature type="compositionally biased region" description="Basic and acidic residues" evidence="1">
    <location>
        <begin position="457"/>
        <end position="478"/>
    </location>
</feature>
<feature type="compositionally biased region" description="Polar residues" evidence="1">
    <location>
        <begin position="315"/>
        <end position="326"/>
    </location>
</feature>
<accession>A0ABD3LH10</accession>
<evidence type="ECO:0000256" key="1">
    <source>
        <dbReference type="SAM" id="MobiDB-lite"/>
    </source>
</evidence>
<evidence type="ECO:0000313" key="3">
    <source>
        <dbReference type="Proteomes" id="UP001634007"/>
    </source>
</evidence>
<keyword evidence="3" id="KW-1185">Reference proteome</keyword>